<dbReference type="Proteomes" id="UP000185680">
    <property type="component" value="Chromosome"/>
</dbReference>
<dbReference type="SUPFAM" id="SSF52266">
    <property type="entry name" value="SGNH hydrolase"/>
    <property type="match status" value="1"/>
</dbReference>
<reference evidence="3 4" key="1">
    <citation type="submission" date="2016-02" db="EMBL/GenBank/DDBJ databases">
        <title>Draft genome sequence of Hydrogenophaga sp. LPB0072.</title>
        <authorList>
            <person name="Shin S.-K."/>
            <person name="Yi H."/>
        </authorList>
    </citation>
    <scope>NUCLEOTIDE SEQUENCE [LARGE SCALE GENOMIC DNA]</scope>
    <source>
        <strain evidence="3 4">LPB0072</strain>
    </source>
</reference>
<name>A0A163CFG4_9BURK</name>
<dbReference type="InterPro" id="IPR013830">
    <property type="entry name" value="SGNH_hydro"/>
</dbReference>
<evidence type="ECO:0000313" key="5">
    <source>
        <dbReference type="Proteomes" id="UP000185680"/>
    </source>
</evidence>
<accession>A0A163CFG4</accession>
<proteinExistence type="predicted"/>
<dbReference type="EMBL" id="CP017476">
    <property type="protein sequence ID" value="AOW13545.1"/>
    <property type="molecule type" value="Genomic_DNA"/>
</dbReference>
<dbReference type="InterPro" id="IPR036709">
    <property type="entry name" value="Autotransporte_beta_dom_sf"/>
</dbReference>
<reference evidence="2 5" key="2">
    <citation type="submission" date="2016-10" db="EMBL/GenBank/DDBJ databases">
        <title>Hydorgenophaga sp. LPB0072 isolated from gastropod.</title>
        <authorList>
            <person name="Kim E."/>
            <person name="Yi H."/>
        </authorList>
    </citation>
    <scope>NUCLEOTIDE SEQUENCE [LARGE SCALE GENOMIC DNA]</scope>
    <source>
        <strain evidence="2 5">LPB0072</strain>
    </source>
</reference>
<dbReference type="Proteomes" id="UP000185657">
    <property type="component" value="Unassembled WGS sequence"/>
</dbReference>
<organism evidence="2 5">
    <name type="scientific">Hydrogenophaga crassostreae</name>
    <dbReference type="NCBI Taxonomy" id="1763535"/>
    <lineage>
        <taxon>Bacteria</taxon>
        <taxon>Pseudomonadati</taxon>
        <taxon>Pseudomonadota</taxon>
        <taxon>Betaproteobacteria</taxon>
        <taxon>Burkholderiales</taxon>
        <taxon>Comamonadaceae</taxon>
        <taxon>Hydrogenophaga</taxon>
    </lineage>
</organism>
<evidence type="ECO:0000313" key="2">
    <source>
        <dbReference type="EMBL" id="AOW13545.1"/>
    </source>
</evidence>
<evidence type="ECO:0000313" key="4">
    <source>
        <dbReference type="Proteomes" id="UP000185657"/>
    </source>
</evidence>
<dbReference type="AlphaFoldDB" id="A0A163CFG4"/>
<dbReference type="GO" id="GO:0016788">
    <property type="term" value="F:hydrolase activity, acting on ester bonds"/>
    <property type="evidence" value="ECO:0007669"/>
    <property type="project" value="UniProtKB-ARBA"/>
</dbReference>
<dbReference type="KEGG" id="hyl:LPB072_12475"/>
<protein>
    <recommendedName>
        <fullName evidence="1">SGNH hydrolase-type esterase domain-containing protein</fullName>
    </recommendedName>
</protein>
<evidence type="ECO:0000259" key="1">
    <source>
        <dbReference type="Pfam" id="PF13472"/>
    </source>
</evidence>
<dbReference type="SUPFAM" id="SSF103515">
    <property type="entry name" value="Autotransporter"/>
    <property type="match status" value="1"/>
</dbReference>
<keyword evidence="4" id="KW-1185">Reference proteome</keyword>
<gene>
    <name evidence="2" type="ORF">LPB072_12475</name>
    <name evidence="3" type="ORF">LPB72_11095</name>
</gene>
<feature type="domain" description="SGNH hydrolase-type esterase" evidence="1">
    <location>
        <begin position="45"/>
        <end position="216"/>
    </location>
</feature>
<dbReference type="Gene3D" id="3.40.50.1110">
    <property type="entry name" value="SGNH hydrolase"/>
    <property type="match status" value="1"/>
</dbReference>
<sequence length="595" mass="63673">MTAIATAALLTGCASSGSSTPTVSNPYSATGSSTLGEVQVNTMRVFGDSYSDPDYTSYLGSINWSEQLQASGLVSENLNYAIAGARASSGEVRSFDQQIDTALSGTAIADGDLTVVYLGHNDIGRTGSPDNLVNSSADYLTGINELIAAGAADENRRIFVTQIHDWSRNPGVADSTASQVTTWNTMIAGIANTHKNVIAVDMYTAFERIFTTPETYGFANVTTADSSRSSIDALYTDSTHFGSLGQKVITRVYQHYLTRGWDWANSVSAGTDSAAQLNADIDDGTLVLSSSFGNTTGQSLQYGFRLLPMGVKDTNALSQSSAQTSQVFRPFSEQTAFSQSTPSGLALDFGLGTSDKPGDARIGVALLQYQQATDLTSAQEHQSRQYTSSALSAYLHQPLAGGMFSAQVSHLKLDFTNQSQDDLVNLNLTNENTGDTWSMVNKLRYPMRSGGLSITPWVSLTGQTHNLDAAQFSSLYTSDVKYSSSRMNELLSGLGVDIQSSPIFLDRGAKVQFGGSLNHISSLYRDAITVSMEESNTAGFVQSEVFQSEKINATLLSLQANVLLNKQVRISATYGAKLQDVKDTSSLAVLAHFSY</sequence>
<dbReference type="InterPro" id="IPR036514">
    <property type="entry name" value="SGNH_hydro_sf"/>
</dbReference>
<evidence type="ECO:0000313" key="3">
    <source>
        <dbReference type="EMBL" id="OAD41838.1"/>
    </source>
</evidence>
<dbReference type="Pfam" id="PF13472">
    <property type="entry name" value="Lipase_GDSL_2"/>
    <property type="match status" value="1"/>
</dbReference>
<dbReference type="EMBL" id="LVWD01000013">
    <property type="protein sequence ID" value="OAD41838.1"/>
    <property type="molecule type" value="Genomic_DNA"/>
</dbReference>